<proteinExistence type="predicted"/>
<keyword evidence="1" id="KW-1133">Transmembrane helix</keyword>
<dbReference type="Gene3D" id="3.40.50.2300">
    <property type="match status" value="1"/>
</dbReference>
<dbReference type="RefSeq" id="WP_378070615.1">
    <property type="nucleotide sequence ID" value="NZ_JBHSBL010000021.1"/>
</dbReference>
<dbReference type="Proteomes" id="UP001595867">
    <property type="component" value="Unassembled WGS sequence"/>
</dbReference>
<feature type="transmembrane region" description="Helical" evidence="1">
    <location>
        <begin position="88"/>
        <end position="105"/>
    </location>
</feature>
<sequence length="724" mass="77036">MSDRGRLLRSLLTADVLLRVAAVVLAAAIVVRSLLAGAAGFWSIVLVLASAAVLWGLLRLATRVRSALSGAAAEAPSLPSFIADRPRSRLAAILALLVLIVHAGITGYVGVWTILVTVALAAIATLLSPNLRLVLVLGTTAVVFAAATVFVATFFQGSTEARALAVSLAAVILPVLVSDKLVGLFKQPALTITHQAVLAVLTLLLGFLGWTRADWLPGVMHNCYTLPTSTGITVLRATADGTRCYGLLDTADAGVFAATAFGRDPVTTRLERRILDNNKPLADGDLTVVWLGALSCDPPPGGGTGCADGRDYPSERDQLRAMLFAQKHIEDTTEHQLHVVIADATQDVRHAADIAKMIIEQRDALGPRLVVIGGGDSRDTTQSAINSLLDAGIPFIAPNLLADFGAPGRPFVDRAGYLQLAPPNLTYATDTAVRLADEFPDGYRLDVYQHPNATDLYTTSLVNDLLAAVAPNDKASARHVAALDRIDESICEGAEGPPAVIYFADRWTRFADFVQRIKEVCGHRLPRLVIADSSVSRFMANYQMRAVSMAHWPVDYYVGGPGCSALTDSSLRVLTGQIQHFHELFGMTAGESFTCADRAPEAAASGELRDACTLDAAAKMTSQPCHPNDLGGFLLPAWDAVILADALLPFADSDDRPAPAEYLAGLKIAGLPLSTKDSVATIEAGRLVTATVPVLLWHVDPLNDPARVWERPSPTLLLPHEKNP</sequence>
<dbReference type="EMBL" id="JBHSBL010000021">
    <property type="protein sequence ID" value="MFC4069723.1"/>
    <property type="molecule type" value="Genomic_DNA"/>
</dbReference>
<accession>A0ABV8IZK9</accession>
<organism evidence="2 3">
    <name type="scientific">Actinoplanes subglobosus</name>
    <dbReference type="NCBI Taxonomy" id="1547892"/>
    <lineage>
        <taxon>Bacteria</taxon>
        <taxon>Bacillati</taxon>
        <taxon>Actinomycetota</taxon>
        <taxon>Actinomycetes</taxon>
        <taxon>Micromonosporales</taxon>
        <taxon>Micromonosporaceae</taxon>
        <taxon>Actinoplanes</taxon>
    </lineage>
</organism>
<evidence type="ECO:0000313" key="3">
    <source>
        <dbReference type="Proteomes" id="UP001595867"/>
    </source>
</evidence>
<name>A0ABV8IZK9_9ACTN</name>
<keyword evidence="3" id="KW-1185">Reference proteome</keyword>
<feature type="transmembrane region" description="Helical" evidence="1">
    <location>
        <begin position="134"/>
        <end position="155"/>
    </location>
</feature>
<feature type="transmembrane region" description="Helical" evidence="1">
    <location>
        <begin position="12"/>
        <end position="35"/>
    </location>
</feature>
<evidence type="ECO:0000256" key="1">
    <source>
        <dbReference type="SAM" id="Phobius"/>
    </source>
</evidence>
<evidence type="ECO:0000313" key="2">
    <source>
        <dbReference type="EMBL" id="MFC4069723.1"/>
    </source>
</evidence>
<keyword evidence="1" id="KW-0812">Transmembrane</keyword>
<keyword evidence="1" id="KW-0472">Membrane</keyword>
<feature type="transmembrane region" description="Helical" evidence="1">
    <location>
        <begin position="41"/>
        <end position="58"/>
    </location>
</feature>
<protein>
    <submittedName>
        <fullName evidence="2">Uncharacterized protein</fullName>
    </submittedName>
</protein>
<feature type="transmembrane region" description="Helical" evidence="1">
    <location>
        <begin position="189"/>
        <end position="210"/>
    </location>
</feature>
<comment type="caution">
    <text evidence="2">The sequence shown here is derived from an EMBL/GenBank/DDBJ whole genome shotgun (WGS) entry which is preliminary data.</text>
</comment>
<reference evidence="3" key="1">
    <citation type="journal article" date="2019" name="Int. J. Syst. Evol. Microbiol.">
        <title>The Global Catalogue of Microorganisms (GCM) 10K type strain sequencing project: providing services to taxonomists for standard genome sequencing and annotation.</title>
        <authorList>
            <consortium name="The Broad Institute Genomics Platform"/>
            <consortium name="The Broad Institute Genome Sequencing Center for Infectious Disease"/>
            <person name="Wu L."/>
            <person name="Ma J."/>
        </authorList>
    </citation>
    <scope>NUCLEOTIDE SEQUENCE [LARGE SCALE GENOMIC DNA]</scope>
    <source>
        <strain evidence="3">TBRC 5832</strain>
    </source>
</reference>
<gene>
    <name evidence="2" type="ORF">ACFO0C_32775</name>
</gene>